<gene>
    <name evidence="2" type="ordered locus">ANT_25350</name>
</gene>
<evidence type="ECO:0000313" key="2">
    <source>
        <dbReference type="EMBL" id="BAJ64561.1"/>
    </source>
</evidence>
<protein>
    <submittedName>
        <fullName evidence="2">Uncharacterized protein</fullName>
    </submittedName>
</protein>
<dbReference type="HOGENOM" id="CLU_1583162_0_0_0"/>
<dbReference type="eggNOG" id="ENOG5032UK4">
    <property type="taxonomic scope" value="Bacteria"/>
</dbReference>
<feature type="transmembrane region" description="Helical" evidence="1">
    <location>
        <begin position="13"/>
        <end position="33"/>
    </location>
</feature>
<keyword evidence="1" id="KW-0472">Membrane</keyword>
<evidence type="ECO:0000256" key="1">
    <source>
        <dbReference type="SAM" id="Phobius"/>
    </source>
</evidence>
<name>E8MZL3_ANATU</name>
<dbReference type="KEGG" id="atm:ANT_25350"/>
<keyword evidence="1" id="KW-1133">Transmembrane helix</keyword>
<dbReference type="Proteomes" id="UP000008922">
    <property type="component" value="Chromosome"/>
</dbReference>
<reference evidence="2 3" key="1">
    <citation type="submission" date="2010-12" db="EMBL/GenBank/DDBJ databases">
        <title>Whole genome sequence of Anaerolinea thermophila UNI-1.</title>
        <authorList>
            <person name="Narita-Yamada S."/>
            <person name="Kishi E."/>
            <person name="Watanabe Y."/>
            <person name="Takasaki K."/>
            <person name="Ankai A."/>
            <person name="Oguchi A."/>
            <person name="Fukui S."/>
            <person name="Takahashi M."/>
            <person name="Yashiro I."/>
            <person name="Hosoyama A."/>
            <person name="Sekiguchi Y."/>
            <person name="Hanada S."/>
            <person name="Fujita N."/>
        </authorList>
    </citation>
    <scope>NUCLEOTIDE SEQUENCE [LARGE SCALE GENOMIC DNA]</scope>
    <source>
        <strain evidence="3">DSM 14523 / JCM 11388 / NBRC 100420 / UNI-1</strain>
    </source>
</reference>
<sequence length="168" mass="18746">MSFFETLFERYELPPFILAFVFVAAGLGTAYLLGQVHTLTCERTAERQNCRIDVSWMGILPLRHQTLPRLEGAWVDESCDEDGCTYRVVLQTVSADFPLGVGYSSGKASKEEIVQKIQAFVKNPAQPVLEVKTGGGLWILFPLVFLLTGFWLGISPFLSTLFPVQNKP</sequence>
<proteinExistence type="predicted"/>
<keyword evidence="1" id="KW-0812">Transmembrane</keyword>
<dbReference type="RefSeq" id="WP_013560916.1">
    <property type="nucleotide sequence ID" value="NC_014960.1"/>
</dbReference>
<feature type="transmembrane region" description="Helical" evidence="1">
    <location>
        <begin position="137"/>
        <end position="158"/>
    </location>
</feature>
<dbReference type="OrthoDB" id="9858970at2"/>
<dbReference type="InParanoid" id="E8MZL3"/>
<dbReference type="AlphaFoldDB" id="E8MZL3"/>
<evidence type="ECO:0000313" key="3">
    <source>
        <dbReference type="Proteomes" id="UP000008922"/>
    </source>
</evidence>
<keyword evidence="3" id="KW-1185">Reference proteome</keyword>
<organism evidence="2 3">
    <name type="scientific">Anaerolinea thermophila (strain DSM 14523 / JCM 11388 / NBRC 100420 / UNI-1)</name>
    <dbReference type="NCBI Taxonomy" id="926569"/>
    <lineage>
        <taxon>Bacteria</taxon>
        <taxon>Bacillati</taxon>
        <taxon>Chloroflexota</taxon>
        <taxon>Anaerolineae</taxon>
        <taxon>Anaerolineales</taxon>
        <taxon>Anaerolineaceae</taxon>
        <taxon>Anaerolinea</taxon>
    </lineage>
</organism>
<accession>E8MZL3</accession>
<dbReference type="STRING" id="926569.ANT_25350"/>
<dbReference type="EMBL" id="AP012029">
    <property type="protein sequence ID" value="BAJ64561.1"/>
    <property type="molecule type" value="Genomic_DNA"/>
</dbReference>